<accession>A0ACC2P2D0</accession>
<evidence type="ECO:0000313" key="2">
    <source>
        <dbReference type="Proteomes" id="UP001239111"/>
    </source>
</evidence>
<keyword evidence="2" id="KW-1185">Reference proteome</keyword>
<dbReference type="Proteomes" id="UP001239111">
    <property type="component" value="Chromosome 2"/>
</dbReference>
<reference evidence="1" key="1">
    <citation type="submission" date="2023-04" db="EMBL/GenBank/DDBJ databases">
        <title>A chromosome-level genome assembly of the parasitoid wasp Eretmocerus hayati.</title>
        <authorList>
            <person name="Zhong Y."/>
            <person name="Liu S."/>
            <person name="Liu Y."/>
        </authorList>
    </citation>
    <scope>NUCLEOTIDE SEQUENCE</scope>
    <source>
        <strain evidence="1">ZJU_SS_LIU_2023</strain>
    </source>
</reference>
<sequence length="162" mass="18499">MGRTVVDCGDHPEGQAEPVQSQTQPPTRPLLEETLEDKPGIEETKMFVKEVVAVTLRHINSMLHGQAQCRSSEETLLSKKLDVEFFKDDGPLPPGPLRYKDRVSYMRRYGRNPPPDEEPMGERRAILMVNHRNWQPLIQNSNVCQVTINELLLKRVIEKSNG</sequence>
<dbReference type="EMBL" id="CM056742">
    <property type="protein sequence ID" value="KAJ8677459.1"/>
    <property type="molecule type" value="Genomic_DNA"/>
</dbReference>
<organism evidence="1 2">
    <name type="scientific">Eretmocerus hayati</name>
    <dbReference type="NCBI Taxonomy" id="131215"/>
    <lineage>
        <taxon>Eukaryota</taxon>
        <taxon>Metazoa</taxon>
        <taxon>Ecdysozoa</taxon>
        <taxon>Arthropoda</taxon>
        <taxon>Hexapoda</taxon>
        <taxon>Insecta</taxon>
        <taxon>Pterygota</taxon>
        <taxon>Neoptera</taxon>
        <taxon>Endopterygota</taxon>
        <taxon>Hymenoptera</taxon>
        <taxon>Apocrita</taxon>
        <taxon>Proctotrupomorpha</taxon>
        <taxon>Chalcidoidea</taxon>
        <taxon>Aphelinidae</taxon>
        <taxon>Aphelininae</taxon>
        <taxon>Eretmocerus</taxon>
    </lineage>
</organism>
<evidence type="ECO:0000313" key="1">
    <source>
        <dbReference type="EMBL" id="KAJ8677459.1"/>
    </source>
</evidence>
<gene>
    <name evidence="1" type="ORF">QAD02_013246</name>
</gene>
<name>A0ACC2P2D0_9HYME</name>
<protein>
    <submittedName>
        <fullName evidence="1">Uncharacterized protein</fullName>
    </submittedName>
</protein>
<comment type="caution">
    <text evidence="1">The sequence shown here is derived from an EMBL/GenBank/DDBJ whole genome shotgun (WGS) entry which is preliminary data.</text>
</comment>
<proteinExistence type="predicted"/>